<dbReference type="Pfam" id="PF00933">
    <property type="entry name" value="Glyco_hydro_3"/>
    <property type="match status" value="1"/>
</dbReference>
<keyword evidence="3" id="KW-0812">Transmembrane</keyword>
<gene>
    <name evidence="5" type="ORF">K8U72_01755</name>
</gene>
<dbReference type="AlphaFoldDB" id="A0A921GG97"/>
<dbReference type="SMART" id="SM01217">
    <property type="entry name" value="Fn3_like"/>
    <property type="match status" value="1"/>
</dbReference>
<dbReference type="InterPro" id="IPR013783">
    <property type="entry name" value="Ig-like_fold"/>
</dbReference>
<dbReference type="Gene3D" id="3.20.20.300">
    <property type="entry name" value="Glycoside hydrolase, family 3, N-terminal domain"/>
    <property type="match status" value="1"/>
</dbReference>
<dbReference type="Pfam" id="PF01915">
    <property type="entry name" value="Glyco_hydro_3_C"/>
    <property type="match status" value="1"/>
</dbReference>
<evidence type="ECO:0000256" key="2">
    <source>
        <dbReference type="ARBA" id="ARBA00022801"/>
    </source>
</evidence>
<evidence type="ECO:0000259" key="4">
    <source>
        <dbReference type="SMART" id="SM01217"/>
    </source>
</evidence>
<sequence>MGKQISTARKVGRVVKTIVKGVVAAGLVGALAVNNAVLPGLYSGFSRMVDSILGYEQSWDNSGVKTEGLDLDYNKADYASTDELRAAAEELDKQIAAEGYVLLQNEGEALPLPEGTTLSFFSESIKNLTNSQSMVSAFTGGGKVDNSTFLKAFSDHGLNVNEALLDFYTTGAGAAYSMGSGSVNFGDDEDFSINECPLSVMEEAGVLGSAEGTTPVFVMRRVAGEGRDMPRSMYNHADNPEDQARTYLEPDSTELEILQYLNDNFDSAVLIVNTASALDLDFLEDMPNIKSVIFVPSTGTYGLDSLAGILAGDINPSARTADTFSGEPLASPAAQNFGDYQYVDEDGNLTKYNYVTYAEGIYVGYKYYETRYEDAVMGTGNAGDFSYADEVTHPFGFGLSYTDFAWSDFSTVWDGDTCTATVTVTNTGDVAGKDVVELYAQSPYTDYDRANGVEKASVELVGLGKTKLLEPGDSQTVEISFSEEQLKSYDANGSKTYILDAGTYYVTAGRNAHDAVNNVLAAKGYTTANGMDAEGNAAMVATYVPDNADVDTTTYATDSYTGAEVTNLFDEASGDAAYLSRSDWTGTWPVHDGTPLEGTVSTWGNEINGTIDGQPASLLYVKTASDELVAQLDSTESGNPVDPASITDEPVYGADNGLTLIDMRGLDYDDPKWDDLLDQLTPADYDLTIARGGYGTEALESVGKPFCIDADTASGLIYGGSGSILSGESLSFCTPVTVTQTWNQEIWADYGEMIGNDAAMGQANGWYAPSMNIHRTPFTGRNGEYYSEDGFLSGMIGSLEVRGAASKGVYAMIKHFALNDQENHRGDREGQYSIATWANEQSIREIYLTPFEMCMKVGDVDLNYLTDNGDGTYANATKPIRACQGIMTGFNRIGATWTGGSYALLTELVRDEWGFDGFIITDNANTGVFMDAYQMIEAGGDSKLTYQDQTSWWTYDENNAAQYHYGREAIHHLLYTVANSNAMDGAMPGSVYKPGMQKVEALMLGVNVVAVAGLALIGFTGWRNHVKRKAERES</sequence>
<dbReference type="EMBL" id="DYWQ01000025">
    <property type="protein sequence ID" value="HJF44503.1"/>
    <property type="molecule type" value="Genomic_DNA"/>
</dbReference>
<dbReference type="InterPro" id="IPR036962">
    <property type="entry name" value="Glyco_hydro_3_N_sf"/>
</dbReference>
<evidence type="ECO:0000313" key="6">
    <source>
        <dbReference type="Proteomes" id="UP000697330"/>
    </source>
</evidence>
<dbReference type="RefSeq" id="WP_274958553.1">
    <property type="nucleotide sequence ID" value="NZ_DYWQ01000025.1"/>
</dbReference>
<dbReference type="PANTHER" id="PTHR42715">
    <property type="entry name" value="BETA-GLUCOSIDASE"/>
    <property type="match status" value="1"/>
</dbReference>
<comment type="caution">
    <text evidence="5">The sequence shown here is derived from an EMBL/GenBank/DDBJ whole genome shotgun (WGS) entry which is preliminary data.</text>
</comment>
<dbReference type="InterPro" id="IPR026891">
    <property type="entry name" value="Fn3-like"/>
</dbReference>
<keyword evidence="2 5" id="KW-0378">Hydrolase</keyword>
<keyword evidence="3" id="KW-0472">Membrane</keyword>
<dbReference type="InterPro" id="IPR050288">
    <property type="entry name" value="Cellulose_deg_GH3"/>
</dbReference>
<dbReference type="Gene3D" id="2.60.40.10">
    <property type="entry name" value="Immunoglobulins"/>
    <property type="match status" value="1"/>
</dbReference>
<dbReference type="SUPFAM" id="SSF52279">
    <property type="entry name" value="Beta-D-glucan exohydrolase, C-terminal domain"/>
    <property type="match status" value="1"/>
</dbReference>
<keyword evidence="3" id="KW-1133">Transmembrane helix</keyword>
<dbReference type="InterPro" id="IPR036881">
    <property type="entry name" value="Glyco_hydro_3_C_sf"/>
</dbReference>
<dbReference type="InterPro" id="IPR017853">
    <property type="entry name" value="GH"/>
</dbReference>
<evidence type="ECO:0000256" key="1">
    <source>
        <dbReference type="ARBA" id="ARBA00005336"/>
    </source>
</evidence>
<accession>A0A921GG97</accession>
<organism evidence="5 6">
    <name type="scientific">Thermophilibacter provencensis</name>
    <dbReference type="NCBI Taxonomy" id="1852386"/>
    <lineage>
        <taxon>Bacteria</taxon>
        <taxon>Bacillati</taxon>
        <taxon>Actinomycetota</taxon>
        <taxon>Coriobacteriia</taxon>
        <taxon>Coriobacteriales</taxon>
        <taxon>Atopobiaceae</taxon>
        <taxon>Thermophilibacter</taxon>
    </lineage>
</organism>
<name>A0A921GG97_9ACTN</name>
<feature type="transmembrane region" description="Helical" evidence="3">
    <location>
        <begin position="1001"/>
        <end position="1022"/>
    </location>
</feature>
<dbReference type="InterPro" id="IPR001764">
    <property type="entry name" value="Glyco_hydro_3_N"/>
</dbReference>
<evidence type="ECO:0000313" key="5">
    <source>
        <dbReference type="EMBL" id="HJF44503.1"/>
    </source>
</evidence>
<dbReference type="PANTHER" id="PTHR42715:SF10">
    <property type="entry name" value="BETA-GLUCOSIDASE"/>
    <property type="match status" value="1"/>
</dbReference>
<dbReference type="Proteomes" id="UP000697330">
    <property type="component" value="Unassembled WGS sequence"/>
</dbReference>
<dbReference type="Gene3D" id="3.40.50.1700">
    <property type="entry name" value="Glycoside hydrolase family 3 C-terminal domain"/>
    <property type="match status" value="1"/>
</dbReference>
<dbReference type="GO" id="GO:0004553">
    <property type="term" value="F:hydrolase activity, hydrolyzing O-glycosyl compounds"/>
    <property type="evidence" value="ECO:0007669"/>
    <property type="project" value="InterPro"/>
</dbReference>
<feature type="transmembrane region" description="Helical" evidence="3">
    <location>
        <begin position="21"/>
        <end position="42"/>
    </location>
</feature>
<dbReference type="GO" id="GO:0005975">
    <property type="term" value="P:carbohydrate metabolic process"/>
    <property type="evidence" value="ECO:0007669"/>
    <property type="project" value="InterPro"/>
</dbReference>
<dbReference type="SUPFAM" id="SSF51445">
    <property type="entry name" value="(Trans)glycosidases"/>
    <property type="match status" value="1"/>
</dbReference>
<dbReference type="Pfam" id="PF14310">
    <property type="entry name" value="Fn3-like"/>
    <property type="match status" value="1"/>
</dbReference>
<dbReference type="InterPro" id="IPR002772">
    <property type="entry name" value="Glyco_hydro_3_C"/>
</dbReference>
<evidence type="ECO:0000256" key="3">
    <source>
        <dbReference type="SAM" id="Phobius"/>
    </source>
</evidence>
<feature type="domain" description="Fibronectin type III-like" evidence="4">
    <location>
        <begin position="434"/>
        <end position="512"/>
    </location>
</feature>
<reference evidence="5" key="1">
    <citation type="journal article" date="2021" name="PeerJ">
        <title>Extensive microbial diversity within the chicken gut microbiome revealed by metagenomics and culture.</title>
        <authorList>
            <person name="Gilroy R."/>
            <person name="Ravi A."/>
            <person name="Getino M."/>
            <person name="Pursley I."/>
            <person name="Horton D.L."/>
            <person name="Alikhan N.F."/>
            <person name="Baker D."/>
            <person name="Gharbi K."/>
            <person name="Hall N."/>
            <person name="Watson M."/>
            <person name="Adriaenssens E.M."/>
            <person name="Foster-Nyarko E."/>
            <person name="Jarju S."/>
            <person name="Secka A."/>
            <person name="Antonio M."/>
            <person name="Oren A."/>
            <person name="Chaudhuri R.R."/>
            <person name="La Ragione R."/>
            <person name="Hildebrand F."/>
            <person name="Pallen M.J."/>
        </authorList>
    </citation>
    <scope>NUCLEOTIDE SEQUENCE</scope>
    <source>
        <strain evidence="5">CHK124-7917</strain>
    </source>
</reference>
<dbReference type="PRINTS" id="PR00133">
    <property type="entry name" value="GLHYDRLASE3"/>
</dbReference>
<protein>
    <submittedName>
        <fullName evidence="5">Glycoside hydrolase family 3 C-terminal domain-containing protein</fullName>
    </submittedName>
</protein>
<reference evidence="5" key="2">
    <citation type="submission" date="2021-09" db="EMBL/GenBank/DDBJ databases">
        <authorList>
            <person name="Gilroy R."/>
        </authorList>
    </citation>
    <scope>NUCLEOTIDE SEQUENCE</scope>
    <source>
        <strain evidence="5">CHK124-7917</strain>
    </source>
</reference>
<proteinExistence type="inferred from homology"/>
<comment type="similarity">
    <text evidence="1">Belongs to the glycosyl hydrolase 3 family.</text>
</comment>